<evidence type="ECO:0000313" key="1">
    <source>
        <dbReference type="EMBL" id="GAA2485968.1"/>
    </source>
</evidence>
<name>A0ABN3LLB9_9ACTN</name>
<protein>
    <submittedName>
        <fullName evidence="1">DUF2630 family protein</fullName>
    </submittedName>
</protein>
<proteinExistence type="predicted"/>
<comment type="caution">
    <text evidence="1">The sequence shown here is derived from an EMBL/GenBank/DDBJ whole genome shotgun (WGS) entry which is preliminary data.</text>
</comment>
<dbReference type="Proteomes" id="UP001501358">
    <property type="component" value="Unassembled WGS sequence"/>
</dbReference>
<accession>A0ABN3LLB9</accession>
<evidence type="ECO:0000313" key="2">
    <source>
        <dbReference type="Proteomes" id="UP001501358"/>
    </source>
</evidence>
<organism evidence="1 2">
    <name type="scientific">Streptomyces thermolineatus</name>
    <dbReference type="NCBI Taxonomy" id="44033"/>
    <lineage>
        <taxon>Bacteria</taxon>
        <taxon>Bacillati</taxon>
        <taxon>Actinomycetota</taxon>
        <taxon>Actinomycetes</taxon>
        <taxon>Kitasatosporales</taxon>
        <taxon>Streptomycetaceae</taxon>
        <taxon>Streptomyces</taxon>
    </lineage>
</organism>
<keyword evidence="2" id="KW-1185">Reference proteome</keyword>
<dbReference type="Pfam" id="PF10944">
    <property type="entry name" value="DUF2630"/>
    <property type="match status" value="1"/>
</dbReference>
<gene>
    <name evidence="1" type="ORF">GCM10010406_22670</name>
</gene>
<dbReference type="EMBL" id="BAAATA010000010">
    <property type="protein sequence ID" value="GAA2485968.1"/>
    <property type="molecule type" value="Genomic_DNA"/>
</dbReference>
<reference evidence="1 2" key="1">
    <citation type="journal article" date="2019" name="Int. J. Syst. Evol. Microbiol.">
        <title>The Global Catalogue of Microorganisms (GCM) 10K type strain sequencing project: providing services to taxonomists for standard genome sequencing and annotation.</title>
        <authorList>
            <consortium name="The Broad Institute Genomics Platform"/>
            <consortium name="The Broad Institute Genome Sequencing Center for Infectious Disease"/>
            <person name="Wu L."/>
            <person name="Ma J."/>
        </authorList>
    </citation>
    <scope>NUCLEOTIDE SEQUENCE [LARGE SCALE GENOMIC DNA]</scope>
    <source>
        <strain evidence="1 2">JCM 6307</strain>
    </source>
</reference>
<dbReference type="InterPro" id="IPR020311">
    <property type="entry name" value="Uncharacterised_Rv0898c"/>
</dbReference>
<sequence length="82" mass="9517">MDMAEDDIIGRIDALLEQERALRARAPGKGLDQEERARLQHLEEQLDQCWDLLRRRRARAGVVGEPAEVHPRPVEEVESYEQ</sequence>